<dbReference type="Proteomes" id="UP001062738">
    <property type="component" value="Unassembled WGS sequence"/>
</dbReference>
<evidence type="ECO:0000313" key="3">
    <source>
        <dbReference type="Proteomes" id="UP001062738"/>
    </source>
</evidence>
<accession>A0ABT4DHX6</accession>
<feature type="signal peptide" evidence="1">
    <location>
        <begin position="1"/>
        <end position="20"/>
    </location>
</feature>
<dbReference type="EMBL" id="JAOXXL010000014">
    <property type="protein sequence ID" value="MCY7008205.1"/>
    <property type="molecule type" value="Genomic_DNA"/>
</dbReference>
<keyword evidence="1" id="KW-0732">Signal</keyword>
<sequence length="375" mass="43023">MKKIALVLGSLLVVGAVASAKEVMPAPEATPEKVVEYVEKPVIVYRDREVAPAWKPNGSFDIKETWYGEAENKTPGEDTDKDWARGRTNAGRLQMLLNLNFTQKQSLQIRSRTYQTFRSTDSGKSGKSADHLRFRYHYDFGKLGTSKVNAKSRLEYSQSNGDEGTKQVKASVLFDITDYFPSSDYFKVESFGFRPGYTHRWTGHGSGVEGQSFSSGTANRYTLDFESTYKLPWGFSAELNLYSGYDRHNKRFAVGTNGDTKKGQFYGYMEAYLYQHTPLYKINNVEFAFDFEGGYDTYEFRQYKVITNHEGRRTDRRSYSLYMTPYLSVSYKPTDFVKLYVAAGAEYRNWAVEAESEAKNWRWQPTAWAGMKVTF</sequence>
<protein>
    <recommendedName>
        <fullName evidence="4">Major outer membrane protein</fullName>
    </recommendedName>
</protein>
<organism evidence="2 3">
    <name type="scientific">Fusobacterium simiae</name>
    <dbReference type="NCBI Taxonomy" id="855"/>
    <lineage>
        <taxon>Bacteria</taxon>
        <taxon>Fusobacteriati</taxon>
        <taxon>Fusobacteriota</taxon>
        <taxon>Fusobacteriia</taxon>
        <taxon>Fusobacteriales</taxon>
        <taxon>Fusobacteriaceae</taxon>
        <taxon>Fusobacterium</taxon>
    </lineage>
</organism>
<dbReference type="RefSeq" id="WP_265152174.1">
    <property type="nucleotide sequence ID" value="NZ_JAOXXL010000014.1"/>
</dbReference>
<gene>
    <name evidence="2" type="ORF">OCK72_05975</name>
</gene>
<comment type="caution">
    <text evidence="2">The sequence shown here is derived from an EMBL/GenBank/DDBJ whole genome shotgun (WGS) entry which is preliminary data.</text>
</comment>
<evidence type="ECO:0000313" key="2">
    <source>
        <dbReference type="EMBL" id="MCY7008205.1"/>
    </source>
</evidence>
<evidence type="ECO:0000256" key="1">
    <source>
        <dbReference type="SAM" id="SignalP"/>
    </source>
</evidence>
<name>A0ABT4DHX6_FUSSI</name>
<proteinExistence type="predicted"/>
<evidence type="ECO:0008006" key="4">
    <source>
        <dbReference type="Google" id="ProtNLM"/>
    </source>
</evidence>
<keyword evidence="3" id="KW-1185">Reference proteome</keyword>
<reference evidence="2" key="1">
    <citation type="submission" date="2022-09" db="EMBL/GenBank/DDBJ databases">
        <authorList>
            <person name="Zoaiter M."/>
        </authorList>
    </citation>
    <scope>NUCLEOTIDE SEQUENCE</scope>
    <source>
        <strain evidence="2">DSM 19848</strain>
    </source>
</reference>
<feature type="chain" id="PRO_5046350419" description="Major outer membrane protein" evidence="1">
    <location>
        <begin position="21"/>
        <end position="375"/>
    </location>
</feature>